<keyword evidence="4" id="KW-1185">Reference proteome</keyword>
<organism evidence="2 3">
    <name type="scientific">Psychrobacter pacificensis</name>
    <dbReference type="NCBI Taxonomy" id="112002"/>
    <lineage>
        <taxon>Bacteria</taxon>
        <taxon>Pseudomonadati</taxon>
        <taxon>Pseudomonadota</taxon>
        <taxon>Gammaproteobacteria</taxon>
        <taxon>Moraxellales</taxon>
        <taxon>Moraxellaceae</taxon>
        <taxon>Psychrobacter</taxon>
    </lineage>
</organism>
<dbReference type="Proteomes" id="UP001156645">
    <property type="component" value="Unassembled WGS sequence"/>
</dbReference>
<dbReference type="RefSeq" id="WP_093071445.1">
    <property type="nucleotide sequence ID" value="NZ_BSOK01000020.1"/>
</dbReference>
<protein>
    <recommendedName>
        <fullName evidence="5">Phage-related protein</fullName>
    </recommendedName>
</protein>
<reference evidence="4" key="3">
    <citation type="journal article" date="2019" name="Int. J. Syst. Evol. Microbiol.">
        <title>The Global Catalogue of Microorganisms (GCM) 10K type strain sequencing project: providing services to taxonomists for standard genome sequencing and annotation.</title>
        <authorList>
            <consortium name="The Broad Institute Genomics Platform"/>
            <consortium name="The Broad Institute Genome Sequencing Center for Infectious Disease"/>
            <person name="Wu L."/>
            <person name="Ma J."/>
        </authorList>
    </citation>
    <scope>NUCLEOTIDE SEQUENCE [LARGE SCALE GENOMIC DNA]</scope>
    <source>
        <strain evidence="4">NBRC 103191</strain>
    </source>
</reference>
<evidence type="ECO:0000313" key="2">
    <source>
        <dbReference type="EMBL" id="SDE20417.1"/>
    </source>
</evidence>
<reference evidence="1" key="4">
    <citation type="submission" date="2023-01" db="EMBL/GenBank/DDBJ databases">
        <title>Draft genome sequence of Psychrobacter pacificensis strain NBRC 103191.</title>
        <authorList>
            <person name="Sun Q."/>
            <person name="Mori K."/>
        </authorList>
    </citation>
    <scope>NUCLEOTIDE SEQUENCE</scope>
    <source>
        <strain evidence="1">NBRC 103191</strain>
    </source>
</reference>
<accession>A0A1G7B0N9</accession>
<gene>
    <name evidence="1" type="ORF">GCM10007915_12210</name>
    <name evidence="2" type="ORF">SAMN05660405_02667</name>
</gene>
<evidence type="ECO:0000313" key="4">
    <source>
        <dbReference type="Proteomes" id="UP001156645"/>
    </source>
</evidence>
<dbReference type="AlphaFoldDB" id="A0A1G7B0N9"/>
<dbReference type="EMBL" id="FNAL01000044">
    <property type="protein sequence ID" value="SDE20417.1"/>
    <property type="molecule type" value="Genomic_DNA"/>
</dbReference>
<reference evidence="1" key="1">
    <citation type="journal article" date="2014" name="Int. J. Syst. Evol. Microbiol.">
        <title>Complete genome of a new Firmicutes species belonging to the dominant human colonic microbiota ('Ruminococcus bicirculans') reveals two chromosomes and a selective capacity to utilize plant glucans.</title>
        <authorList>
            <consortium name="NISC Comparative Sequencing Program"/>
            <person name="Wegmann U."/>
            <person name="Louis P."/>
            <person name="Goesmann A."/>
            <person name="Henrissat B."/>
            <person name="Duncan S.H."/>
            <person name="Flint H.J."/>
        </authorList>
    </citation>
    <scope>NUCLEOTIDE SEQUENCE</scope>
    <source>
        <strain evidence="1">NBRC 103191</strain>
    </source>
</reference>
<evidence type="ECO:0008006" key="5">
    <source>
        <dbReference type="Google" id="ProtNLM"/>
    </source>
</evidence>
<dbReference type="EMBL" id="BSOK01000020">
    <property type="protein sequence ID" value="GLR28983.1"/>
    <property type="molecule type" value="Genomic_DNA"/>
</dbReference>
<evidence type="ECO:0000313" key="3">
    <source>
        <dbReference type="Proteomes" id="UP000198501"/>
    </source>
</evidence>
<reference evidence="2 3" key="2">
    <citation type="submission" date="2016-10" db="EMBL/GenBank/DDBJ databases">
        <authorList>
            <person name="de Groot N.N."/>
        </authorList>
    </citation>
    <scope>NUCLEOTIDE SEQUENCE [LARGE SCALE GENOMIC DNA]</scope>
    <source>
        <strain evidence="2 3">DSM 23406</strain>
    </source>
</reference>
<dbReference type="Proteomes" id="UP000198501">
    <property type="component" value="Unassembled WGS sequence"/>
</dbReference>
<name>A0A1G7B0N9_9GAMM</name>
<proteinExistence type="predicted"/>
<sequence>MSDVKERPIILTAQEVNAVLAGDKTQYRVLSLTDEQVADGYQHCYGVASGEVIFTKEESNESFVRDGYVSVKCPFGKIGDRLWVQEQYRPIESLSASEIRLEYVGGKEIVVKYKNLEDIGASANDDYVSNISKWRNAETMPRWASRLLLEITDIRIERVKDIKLGDAVAEACFKFPDNLRLVLTPLVAFSNCWMEKHGDESWNRNDWVWVIEFKVIKES</sequence>
<evidence type="ECO:0000313" key="1">
    <source>
        <dbReference type="EMBL" id="GLR28983.1"/>
    </source>
</evidence>